<dbReference type="Pfam" id="PF08545">
    <property type="entry name" value="ACP_syn_III"/>
    <property type="match status" value="1"/>
</dbReference>
<dbReference type="InterPro" id="IPR013747">
    <property type="entry name" value="ACP_syn_III_C"/>
</dbReference>
<keyword evidence="4" id="KW-0963">Cytoplasm</keyword>
<name>A0A381PCQ9_9ZZZZ</name>
<evidence type="ECO:0000256" key="3">
    <source>
        <dbReference type="ARBA" id="ARBA00012333"/>
    </source>
</evidence>
<dbReference type="Pfam" id="PF08541">
    <property type="entry name" value="ACP_syn_III_C"/>
    <property type="match status" value="1"/>
</dbReference>
<dbReference type="InterPro" id="IPR013751">
    <property type="entry name" value="ACP_syn_III_N"/>
</dbReference>
<evidence type="ECO:0000256" key="7">
    <source>
        <dbReference type="ARBA" id="ARBA00022832"/>
    </source>
</evidence>
<reference evidence="13" key="1">
    <citation type="submission" date="2018-05" db="EMBL/GenBank/DDBJ databases">
        <authorList>
            <person name="Lanie J.A."/>
            <person name="Ng W.-L."/>
            <person name="Kazmierczak K.M."/>
            <person name="Andrzejewski T.M."/>
            <person name="Davidsen T.M."/>
            <person name="Wayne K.J."/>
            <person name="Tettelin H."/>
            <person name="Glass J.I."/>
            <person name="Rusch D."/>
            <person name="Podicherti R."/>
            <person name="Tsui H.-C.T."/>
            <person name="Winkler M.E."/>
        </authorList>
    </citation>
    <scope>NUCLEOTIDE SEQUENCE</scope>
</reference>
<evidence type="ECO:0000256" key="4">
    <source>
        <dbReference type="ARBA" id="ARBA00022490"/>
    </source>
</evidence>
<evidence type="ECO:0000256" key="10">
    <source>
        <dbReference type="ARBA" id="ARBA00023315"/>
    </source>
</evidence>
<keyword evidence="5" id="KW-0444">Lipid biosynthesis</keyword>
<evidence type="ECO:0000256" key="5">
    <source>
        <dbReference type="ARBA" id="ARBA00022516"/>
    </source>
</evidence>
<dbReference type="GO" id="GO:0033818">
    <property type="term" value="F:beta-ketoacyl-acyl-carrier-protein synthase III activity"/>
    <property type="evidence" value="ECO:0007669"/>
    <property type="project" value="UniProtKB-EC"/>
</dbReference>
<keyword evidence="7" id="KW-0276">Fatty acid metabolism</keyword>
<evidence type="ECO:0000256" key="6">
    <source>
        <dbReference type="ARBA" id="ARBA00022679"/>
    </source>
</evidence>
<dbReference type="CDD" id="cd00830">
    <property type="entry name" value="KAS_III"/>
    <property type="match status" value="1"/>
</dbReference>
<dbReference type="GO" id="GO:0044550">
    <property type="term" value="P:secondary metabolite biosynthetic process"/>
    <property type="evidence" value="ECO:0007669"/>
    <property type="project" value="TreeGrafter"/>
</dbReference>
<feature type="domain" description="Beta-ketoacyl-[acyl-carrier-protein] synthase III N-terminal" evidence="12">
    <location>
        <begin position="106"/>
        <end position="184"/>
    </location>
</feature>
<dbReference type="EC" id="2.3.1.180" evidence="3"/>
<feature type="domain" description="Beta-ketoacyl-[acyl-carrier-protein] synthase III C-terminal" evidence="11">
    <location>
        <begin position="236"/>
        <end position="325"/>
    </location>
</feature>
<dbReference type="HAMAP" id="MF_01815">
    <property type="entry name" value="FabH"/>
    <property type="match status" value="1"/>
</dbReference>
<dbReference type="AlphaFoldDB" id="A0A381PCQ9"/>
<evidence type="ECO:0000259" key="12">
    <source>
        <dbReference type="Pfam" id="PF08545"/>
    </source>
</evidence>
<organism evidence="13">
    <name type="scientific">marine metagenome</name>
    <dbReference type="NCBI Taxonomy" id="408172"/>
    <lineage>
        <taxon>unclassified sequences</taxon>
        <taxon>metagenomes</taxon>
        <taxon>ecological metagenomes</taxon>
    </lineage>
</organism>
<dbReference type="EMBL" id="UINC01000942">
    <property type="protein sequence ID" value="SUZ64775.1"/>
    <property type="molecule type" value="Genomic_DNA"/>
</dbReference>
<keyword evidence="6" id="KW-0808">Transferase</keyword>
<dbReference type="PANTHER" id="PTHR34069:SF2">
    <property type="entry name" value="BETA-KETOACYL-[ACYL-CARRIER-PROTEIN] SYNTHASE III"/>
    <property type="match status" value="1"/>
</dbReference>
<evidence type="ECO:0000256" key="1">
    <source>
        <dbReference type="ARBA" id="ARBA00005194"/>
    </source>
</evidence>
<dbReference type="GO" id="GO:0004315">
    <property type="term" value="F:3-oxoacyl-[acyl-carrier-protein] synthase activity"/>
    <property type="evidence" value="ECO:0007669"/>
    <property type="project" value="InterPro"/>
</dbReference>
<keyword evidence="10" id="KW-0012">Acyltransferase</keyword>
<dbReference type="FunFam" id="3.40.47.10:FF:000004">
    <property type="entry name" value="3-oxoacyl-[acyl-carrier-protein] synthase 3"/>
    <property type="match status" value="1"/>
</dbReference>
<keyword evidence="8" id="KW-0443">Lipid metabolism</keyword>
<evidence type="ECO:0000256" key="2">
    <source>
        <dbReference type="ARBA" id="ARBA00008642"/>
    </source>
</evidence>
<dbReference type="Gene3D" id="3.40.47.10">
    <property type="match status" value="1"/>
</dbReference>
<comment type="similarity">
    <text evidence="2">Belongs to the thiolase-like superfamily. FabH family.</text>
</comment>
<dbReference type="SUPFAM" id="SSF53901">
    <property type="entry name" value="Thiolase-like"/>
    <property type="match status" value="1"/>
</dbReference>
<evidence type="ECO:0000256" key="8">
    <source>
        <dbReference type="ARBA" id="ARBA00023098"/>
    </source>
</evidence>
<dbReference type="InterPro" id="IPR016039">
    <property type="entry name" value="Thiolase-like"/>
</dbReference>
<evidence type="ECO:0000259" key="11">
    <source>
        <dbReference type="Pfam" id="PF08541"/>
    </source>
</evidence>
<comment type="pathway">
    <text evidence="1">Lipid metabolism; fatty acid biosynthesis.</text>
</comment>
<dbReference type="NCBIfam" id="NF006829">
    <property type="entry name" value="PRK09352.1"/>
    <property type="match status" value="1"/>
</dbReference>
<evidence type="ECO:0000256" key="9">
    <source>
        <dbReference type="ARBA" id="ARBA00023160"/>
    </source>
</evidence>
<evidence type="ECO:0000313" key="13">
    <source>
        <dbReference type="EMBL" id="SUZ64775.1"/>
    </source>
</evidence>
<keyword evidence="9" id="KW-0275">Fatty acid biosynthesis</keyword>
<accession>A0A381PCQ9</accession>
<sequence>MQATISAVSHYLPDRVMTNAELEQIVDTSDEWIQSRTGILERRVVAEGEATSHMGIKSVEQILQKSSTSAQEIDVIIVGTITPDMCFPSTAALVQDAIGATNAWAFDLNAACSGFIFSLGIGASLIESGKHKKVLVIGGDTMTSVLDYEDRATCVLFGDGAGAVLLEPTNDENGIVDSVMYTDGSGGNRLYMPAGGSRQPATLETVEQRLHYLKQDGREVYKSAVRGMADAAQALLERNNFSAKDVTLFIPHQANKRIIDASAERLGLSKEQVFINIDRVANTTAGTIPISLSEAVNEGRLLEGDLVVLAAFGAGFTWGATLVRWGKCV</sequence>
<proteinExistence type="inferred from homology"/>
<protein>
    <recommendedName>
        <fullName evidence="3">beta-ketoacyl-[acyl-carrier-protein] synthase III</fullName>
        <ecNumber evidence="3">2.3.1.180</ecNumber>
    </recommendedName>
</protein>
<dbReference type="GO" id="GO:0006633">
    <property type="term" value="P:fatty acid biosynthetic process"/>
    <property type="evidence" value="ECO:0007669"/>
    <property type="project" value="UniProtKB-KW"/>
</dbReference>
<dbReference type="PANTHER" id="PTHR34069">
    <property type="entry name" value="3-OXOACYL-[ACYL-CARRIER-PROTEIN] SYNTHASE 3"/>
    <property type="match status" value="1"/>
</dbReference>
<dbReference type="InterPro" id="IPR004655">
    <property type="entry name" value="FabH"/>
</dbReference>
<gene>
    <name evidence="13" type="ORF">METZ01_LOCUS17629</name>
</gene>
<dbReference type="NCBIfam" id="TIGR00747">
    <property type="entry name" value="fabH"/>
    <property type="match status" value="1"/>
</dbReference>